<accession>A0AAU0MKI0</accession>
<keyword evidence="4" id="KW-1185">Reference proteome</keyword>
<gene>
    <name evidence="3" type="ORF">RYJ27_05635</name>
</gene>
<keyword evidence="3" id="KW-0436">Ligase</keyword>
<dbReference type="RefSeq" id="WP_330171744.1">
    <property type="nucleotide sequence ID" value="NZ_CP137080.1"/>
</dbReference>
<proteinExistence type="predicted"/>
<dbReference type="EMBL" id="CP137080">
    <property type="protein sequence ID" value="WOQ70675.1"/>
    <property type="molecule type" value="Genomic_DNA"/>
</dbReference>
<protein>
    <submittedName>
        <fullName evidence="3">Lipoate--protein ligase family protein</fullName>
    </submittedName>
</protein>
<dbReference type="GO" id="GO:0016874">
    <property type="term" value="F:ligase activity"/>
    <property type="evidence" value="ECO:0007669"/>
    <property type="project" value="UniProtKB-KW"/>
</dbReference>
<dbReference type="Pfam" id="PF21948">
    <property type="entry name" value="LplA-B_cat"/>
    <property type="match status" value="1"/>
</dbReference>
<organism evidence="3 4">
    <name type="scientific">Microbacterium limosum</name>
    <dbReference type="NCBI Taxonomy" id="3079935"/>
    <lineage>
        <taxon>Bacteria</taxon>
        <taxon>Bacillati</taxon>
        <taxon>Actinomycetota</taxon>
        <taxon>Actinomycetes</taxon>
        <taxon>Micrococcales</taxon>
        <taxon>Microbacteriaceae</taxon>
        <taxon>Microbacterium</taxon>
    </lineage>
</organism>
<evidence type="ECO:0000313" key="3">
    <source>
        <dbReference type="EMBL" id="WOQ70675.1"/>
    </source>
</evidence>
<evidence type="ECO:0000313" key="4">
    <source>
        <dbReference type="Proteomes" id="UP001329313"/>
    </source>
</evidence>
<evidence type="ECO:0000259" key="2">
    <source>
        <dbReference type="PROSITE" id="PS51733"/>
    </source>
</evidence>
<name>A0AAU0MKI0_9MICO</name>
<sequence>MTRSSPPAPAGTLMIRESPSTGGTLPGTLVAAADAELKRSLELLRAVAAGTIPHRRVVRVSTPPRIVAMSRRESRMPGFEDARRACIAHGFVPVIRHTGGRAVAYDETCVVFDVIVREAGGPMDQALFFRDVGDRLVAALRALGVDARLGEVPGEYCPGQFSVNARGAVKLIGTSQRAVRGARLLSGMLPLGPVDRFVQVLVAVNRALGLDWDPVTFGTLGHENPGLPRRAVEDALVAALDE</sequence>
<evidence type="ECO:0000256" key="1">
    <source>
        <dbReference type="SAM" id="MobiDB-lite"/>
    </source>
</evidence>
<feature type="domain" description="BPL/LPL catalytic" evidence="2">
    <location>
        <begin position="52"/>
        <end position="242"/>
    </location>
</feature>
<dbReference type="InterPro" id="IPR045864">
    <property type="entry name" value="aa-tRNA-synth_II/BPL/LPL"/>
</dbReference>
<dbReference type="AlphaFoldDB" id="A0AAU0MKI0"/>
<dbReference type="KEGG" id="mliy:RYJ27_05635"/>
<reference evidence="3 4" key="1">
    <citation type="submission" date="2023-10" db="EMBL/GenBank/DDBJ databases">
        <title>Y20.</title>
        <authorList>
            <person name="Zhang G."/>
            <person name="Ding Y."/>
        </authorList>
    </citation>
    <scope>NUCLEOTIDE SEQUENCE [LARGE SCALE GENOMIC DNA]</scope>
    <source>
        <strain evidence="3 4">Y20</strain>
    </source>
</reference>
<dbReference type="InterPro" id="IPR004143">
    <property type="entry name" value="BPL_LPL_catalytic"/>
</dbReference>
<dbReference type="Gene3D" id="3.30.930.10">
    <property type="entry name" value="Bira Bifunctional Protein, Domain 2"/>
    <property type="match status" value="1"/>
</dbReference>
<dbReference type="SUPFAM" id="SSF55681">
    <property type="entry name" value="Class II aaRS and biotin synthetases"/>
    <property type="match status" value="1"/>
</dbReference>
<dbReference type="PROSITE" id="PS51733">
    <property type="entry name" value="BPL_LPL_CATALYTIC"/>
    <property type="match status" value="1"/>
</dbReference>
<feature type="region of interest" description="Disordered" evidence="1">
    <location>
        <begin position="1"/>
        <end position="22"/>
    </location>
</feature>
<dbReference type="Proteomes" id="UP001329313">
    <property type="component" value="Chromosome"/>
</dbReference>